<dbReference type="Proteomes" id="UP000373449">
    <property type="component" value="Unassembled WGS sequence"/>
</dbReference>
<dbReference type="EMBL" id="CAADJA010000002">
    <property type="protein sequence ID" value="VFS46803.1"/>
    <property type="molecule type" value="Genomic_DNA"/>
</dbReference>
<accession>A0A484ZH91</accession>
<dbReference type="AlphaFoldDB" id="A0A484ZH91"/>
<evidence type="ECO:0000313" key="1">
    <source>
        <dbReference type="EMBL" id="VFS46803.1"/>
    </source>
</evidence>
<protein>
    <submittedName>
        <fullName evidence="1">Uncharacterized protein</fullName>
    </submittedName>
</protein>
<name>A0A484ZH91_9GAMM</name>
<gene>
    <name evidence="1" type="ORF">NCTC12282_01733</name>
</gene>
<reference evidence="1 2" key="1">
    <citation type="submission" date="2019-03" db="EMBL/GenBank/DDBJ databases">
        <authorList>
            <consortium name="Pathogen Informatics"/>
        </authorList>
    </citation>
    <scope>NUCLEOTIDE SEQUENCE [LARGE SCALE GENOMIC DNA]</scope>
    <source>
        <strain evidence="1 2">NCTC12282</strain>
    </source>
</reference>
<evidence type="ECO:0000313" key="2">
    <source>
        <dbReference type="Proteomes" id="UP000373449"/>
    </source>
</evidence>
<organism evidence="1 2">
    <name type="scientific">Budvicia aquatica</name>
    <dbReference type="NCBI Taxonomy" id="82979"/>
    <lineage>
        <taxon>Bacteria</taxon>
        <taxon>Pseudomonadati</taxon>
        <taxon>Pseudomonadota</taxon>
        <taxon>Gammaproteobacteria</taxon>
        <taxon>Enterobacterales</taxon>
        <taxon>Budviciaceae</taxon>
        <taxon>Budvicia</taxon>
    </lineage>
</organism>
<sequence length="34" mass="3826">MNVYHRIGFSYLGIASVDISNVNLFIRANNISNL</sequence>
<proteinExistence type="predicted"/>